<keyword evidence="2" id="KW-1185">Reference proteome</keyword>
<proteinExistence type="predicted"/>
<comment type="caution">
    <text evidence="1">The sequence shown here is derived from an EMBL/GenBank/DDBJ whole genome shotgun (WGS) entry which is preliminary data.</text>
</comment>
<dbReference type="EMBL" id="JAMYZZ010000009">
    <property type="protein sequence ID" value="MCP1258344.1"/>
    <property type="molecule type" value="Genomic_DNA"/>
</dbReference>
<name>A0ABT1F3P5_9PROT</name>
<gene>
    <name evidence="1" type="ORF">NKW50_07040</name>
</gene>
<evidence type="ECO:0000313" key="2">
    <source>
        <dbReference type="Proteomes" id="UP001523528"/>
    </source>
</evidence>
<organism evidence="1 2">
    <name type="scientific">Acetobacter lambici</name>
    <dbReference type="NCBI Taxonomy" id="1332824"/>
    <lineage>
        <taxon>Bacteria</taxon>
        <taxon>Pseudomonadati</taxon>
        <taxon>Pseudomonadota</taxon>
        <taxon>Alphaproteobacteria</taxon>
        <taxon>Acetobacterales</taxon>
        <taxon>Acetobacteraceae</taxon>
        <taxon>Acetobacter</taxon>
    </lineage>
</organism>
<dbReference type="Proteomes" id="UP001523528">
    <property type="component" value="Unassembled WGS sequence"/>
</dbReference>
<accession>A0ABT1F3P5</accession>
<dbReference type="RefSeq" id="WP_253543824.1">
    <property type="nucleotide sequence ID" value="NZ_JAMYZY010000028.1"/>
</dbReference>
<evidence type="ECO:0000313" key="1">
    <source>
        <dbReference type="EMBL" id="MCP1258344.1"/>
    </source>
</evidence>
<sequence length="113" mass="12574">MSRKERALADLEILHAKMRNYIQNAAPNADFSFVSSLVIIEEDKDNFKSRMSVFGNPGFIIPCTAIALGSAMQKYQAGKTPEQISELVQTCFNMGSGAEEKPWEQTPCSTMKH</sequence>
<protein>
    <submittedName>
        <fullName evidence="1">Uncharacterized protein</fullName>
    </submittedName>
</protein>
<reference evidence="1 2" key="1">
    <citation type="submission" date="2022-06" db="EMBL/GenBank/DDBJ databases">
        <title>Acetobacer genomes from food samples.</title>
        <authorList>
            <person name="Sombolestani A."/>
        </authorList>
    </citation>
    <scope>NUCLEOTIDE SEQUENCE [LARGE SCALE GENOMIC DNA]</scope>
    <source>
        <strain evidence="1 2">R-83285</strain>
    </source>
</reference>